<feature type="active site" description="Proton acceptor" evidence="5">
    <location>
        <position position="148"/>
    </location>
</feature>
<evidence type="ECO:0000256" key="5">
    <source>
        <dbReference type="PIRSR" id="PIRSR037238-1"/>
    </source>
</evidence>
<evidence type="ECO:0000313" key="8">
    <source>
        <dbReference type="Proteomes" id="UP000192656"/>
    </source>
</evidence>
<keyword evidence="2" id="KW-0479">Metal-binding</keyword>
<dbReference type="PANTHER" id="PTHR43808:SF9">
    <property type="entry name" value="BLL0789 PROTEIN"/>
    <property type="match status" value="1"/>
</dbReference>
<dbReference type="InterPro" id="IPR050072">
    <property type="entry name" value="Peptidase_M20A"/>
</dbReference>
<dbReference type="InterPro" id="IPR011650">
    <property type="entry name" value="Peptidase_M20_dimer"/>
</dbReference>
<feature type="domain" description="Peptidase M20 dimerisation" evidence="6">
    <location>
        <begin position="184"/>
        <end position="272"/>
    </location>
</feature>
<dbReference type="STRING" id="937218.SAMN06297251_101115"/>
<dbReference type="NCBIfam" id="NF005678">
    <property type="entry name" value="PRK07473.1"/>
    <property type="match status" value="1"/>
</dbReference>
<organism evidence="7 8">
    <name type="scientific">Fulvimarina manganoxydans</name>
    <dbReference type="NCBI Taxonomy" id="937218"/>
    <lineage>
        <taxon>Bacteria</taxon>
        <taxon>Pseudomonadati</taxon>
        <taxon>Pseudomonadota</taxon>
        <taxon>Alphaproteobacteria</taxon>
        <taxon>Hyphomicrobiales</taxon>
        <taxon>Aurantimonadaceae</taxon>
        <taxon>Fulvimarina</taxon>
    </lineage>
</organism>
<sequence>MTIDVNTVPLDPEAMLTGLKRWVELESPTYDKPSVDRMTAMAAEDMEAMGFNVEVIPGPEGLGDCAKASFPHPKAGEPGVLIMGHLDTVHPLGTLEKLPFRREGNICWGPGICDMKGGNYAAISAIKALAEMGVETPLPVHVLLTSDEEIGTPGTRALIEAEAAKHKYILVPEPAWGRNTVVTGRYAIARYHLTAMGRPSHAGAALKAGQSAVKMMARQLLAIEDMTDDDCTFSVSVVHGGQWVNCVPTICRAECLSMAKRQKDLDRGTERILAFDKREADGTGFFVEKSVVRPVWEASAGTMDLFERAKRIAGTIGFPLANASEGGGSDGNFTGAMGLPTLDGLGVVGADVHTLNEHIEVDSLASRGRLIAGLLAELGA</sequence>
<evidence type="ECO:0000259" key="6">
    <source>
        <dbReference type="Pfam" id="PF07687"/>
    </source>
</evidence>
<keyword evidence="4" id="KW-0862">Zinc</keyword>
<dbReference type="RefSeq" id="WP_425292938.1">
    <property type="nucleotide sequence ID" value="NZ_FWXR01000001.1"/>
</dbReference>
<dbReference type="Proteomes" id="UP000192656">
    <property type="component" value="Unassembled WGS sequence"/>
</dbReference>
<evidence type="ECO:0000256" key="1">
    <source>
        <dbReference type="ARBA" id="ARBA00001947"/>
    </source>
</evidence>
<dbReference type="InterPro" id="IPR001261">
    <property type="entry name" value="ArgE/DapE_CS"/>
</dbReference>
<keyword evidence="7" id="KW-0121">Carboxypeptidase</keyword>
<dbReference type="InterPro" id="IPR017150">
    <property type="entry name" value="Pept_M20_glutamate_carboxypep"/>
</dbReference>
<dbReference type="SUPFAM" id="SSF53187">
    <property type="entry name" value="Zn-dependent exopeptidases"/>
    <property type="match status" value="1"/>
</dbReference>
<dbReference type="InterPro" id="IPR002933">
    <property type="entry name" value="Peptidase_M20"/>
</dbReference>
<dbReference type="AlphaFoldDB" id="A0A1W1YAP6"/>
<dbReference type="Pfam" id="PF01546">
    <property type="entry name" value="Peptidase_M20"/>
    <property type="match status" value="1"/>
</dbReference>
<keyword evidence="7" id="KW-0645">Protease</keyword>
<proteinExistence type="predicted"/>
<dbReference type="SUPFAM" id="SSF55031">
    <property type="entry name" value="Bacterial exopeptidase dimerisation domain"/>
    <property type="match status" value="1"/>
</dbReference>
<dbReference type="Gene3D" id="3.30.70.360">
    <property type="match status" value="1"/>
</dbReference>
<reference evidence="7 8" key="1">
    <citation type="submission" date="2017-04" db="EMBL/GenBank/DDBJ databases">
        <authorList>
            <person name="Afonso C.L."/>
            <person name="Miller P.J."/>
            <person name="Scott M.A."/>
            <person name="Spackman E."/>
            <person name="Goraichik I."/>
            <person name="Dimitrov K.M."/>
            <person name="Suarez D.L."/>
            <person name="Swayne D.E."/>
        </authorList>
    </citation>
    <scope>NUCLEOTIDE SEQUENCE [LARGE SCALE GENOMIC DNA]</scope>
    <source>
        <strain evidence="7 8">CGMCC 1.10972</strain>
    </source>
</reference>
<evidence type="ECO:0000256" key="2">
    <source>
        <dbReference type="ARBA" id="ARBA00022723"/>
    </source>
</evidence>
<evidence type="ECO:0000256" key="4">
    <source>
        <dbReference type="ARBA" id="ARBA00022833"/>
    </source>
</evidence>
<protein>
    <submittedName>
        <fullName evidence="7">Glutamate carboxypeptidase</fullName>
    </submittedName>
</protein>
<evidence type="ECO:0000313" key="7">
    <source>
        <dbReference type="EMBL" id="SMC33219.1"/>
    </source>
</evidence>
<dbReference type="Pfam" id="PF07687">
    <property type="entry name" value="M20_dimer"/>
    <property type="match status" value="1"/>
</dbReference>
<dbReference type="GO" id="GO:0004180">
    <property type="term" value="F:carboxypeptidase activity"/>
    <property type="evidence" value="ECO:0007669"/>
    <property type="project" value="UniProtKB-KW"/>
</dbReference>
<dbReference type="GO" id="GO:0046872">
    <property type="term" value="F:metal ion binding"/>
    <property type="evidence" value="ECO:0007669"/>
    <property type="project" value="UniProtKB-KW"/>
</dbReference>
<dbReference type="PIRSF" id="PIRSF037238">
    <property type="entry name" value="Carboxypeptidase_G2"/>
    <property type="match status" value="1"/>
</dbReference>
<evidence type="ECO:0000256" key="3">
    <source>
        <dbReference type="ARBA" id="ARBA00022801"/>
    </source>
</evidence>
<name>A0A1W1YAP6_9HYPH</name>
<feature type="active site" evidence="5">
    <location>
        <position position="87"/>
    </location>
</feature>
<dbReference type="EMBL" id="FWXR01000001">
    <property type="protein sequence ID" value="SMC33219.1"/>
    <property type="molecule type" value="Genomic_DNA"/>
</dbReference>
<dbReference type="PROSITE" id="PS00758">
    <property type="entry name" value="ARGE_DAPE_CPG2_1"/>
    <property type="match status" value="1"/>
</dbReference>
<accession>A0A1W1YAP6</accession>
<dbReference type="CDD" id="cd03885">
    <property type="entry name" value="M20_CPDG2"/>
    <property type="match status" value="1"/>
</dbReference>
<keyword evidence="3" id="KW-0378">Hydrolase</keyword>
<keyword evidence="8" id="KW-1185">Reference proteome</keyword>
<comment type="cofactor">
    <cofactor evidence="1">
        <name>Zn(2+)</name>
        <dbReference type="ChEBI" id="CHEBI:29105"/>
    </cofactor>
</comment>
<dbReference type="InterPro" id="IPR036264">
    <property type="entry name" value="Bact_exopeptidase_dim_dom"/>
</dbReference>
<dbReference type="PANTHER" id="PTHR43808">
    <property type="entry name" value="ACETYLORNITHINE DEACETYLASE"/>
    <property type="match status" value="1"/>
</dbReference>
<dbReference type="Gene3D" id="3.40.630.10">
    <property type="entry name" value="Zn peptidases"/>
    <property type="match status" value="1"/>
</dbReference>
<gene>
    <name evidence="7" type="ORF">SAMN06297251_101115</name>
</gene>